<dbReference type="Proteomes" id="UP000186940">
    <property type="component" value="Unassembled WGS sequence"/>
</dbReference>
<dbReference type="Pfam" id="PF13263">
    <property type="entry name" value="PHP_C"/>
    <property type="match status" value="1"/>
</dbReference>
<dbReference type="GO" id="GO:0004534">
    <property type="term" value="F:5'-3' RNA exonuclease activity"/>
    <property type="evidence" value="ECO:0007669"/>
    <property type="project" value="TreeGrafter"/>
</dbReference>
<keyword evidence="3" id="KW-1185">Reference proteome</keyword>
<dbReference type="PATRIC" id="fig|1838285.3.peg.315"/>
<name>A0A1F2PDB9_9EURY</name>
<reference evidence="2" key="1">
    <citation type="submission" date="2016-05" db="EMBL/GenBank/DDBJ databases">
        <title>Microbial consortia oxidize butane by reversing methanogenesis.</title>
        <authorList>
            <person name="Laso-Perez R."/>
            <person name="Richter M."/>
            <person name="Wegener G."/>
            <person name="Musat F."/>
        </authorList>
    </citation>
    <scope>NUCLEOTIDE SEQUENCE [LARGE SCALE GENOMIC DNA]</scope>
    <source>
        <strain evidence="2">BOX2</strain>
    </source>
</reference>
<dbReference type="Gene3D" id="3.20.20.140">
    <property type="entry name" value="Metal-dependent hydrolases"/>
    <property type="match status" value="1"/>
</dbReference>
<dbReference type="EMBL" id="LYOS01000001">
    <property type="protein sequence ID" value="OFV68636.1"/>
    <property type="molecule type" value="Genomic_DNA"/>
</dbReference>
<feature type="domain" description="Polymerase/histidinol phosphatase N-terminal" evidence="1">
    <location>
        <begin position="3"/>
        <end position="68"/>
    </location>
</feature>
<evidence type="ECO:0000313" key="2">
    <source>
        <dbReference type="EMBL" id="OFV68636.1"/>
    </source>
</evidence>
<dbReference type="PANTHER" id="PTHR42924:SF3">
    <property type="entry name" value="POLYMERASE_HISTIDINOL PHOSPHATASE N-TERMINAL DOMAIN-CONTAINING PROTEIN"/>
    <property type="match status" value="1"/>
</dbReference>
<dbReference type="SUPFAM" id="SSF89550">
    <property type="entry name" value="PHP domain-like"/>
    <property type="match status" value="1"/>
</dbReference>
<dbReference type="InterPro" id="IPR016195">
    <property type="entry name" value="Pol/histidinol_Pase-like"/>
</dbReference>
<dbReference type="Pfam" id="PF02811">
    <property type="entry name" value="PHP"/>
    <property type="match status" value="1"/>
</dbReference>
<dbReference type="InterPro" id="IPR052018">
    <property type="entry name" value="PHP_domain"/>
</dbReference>
<dbReference type="SMART" id="SM00481">
    <property type="entry name" value="POLIIIAc"/>
    <property type="match status" value="1"/>
</dbReference>
<dbReference type="AlphaFoldDB" id="A0A1F2PDB9"/>
<dbReference type="GO" id="GO:0035312">
    <property type="term" value="F:5'-3' DNA exonuclease activity"/>
    <property type="evidence" value="ECO:0007669"/>
    <property type="project" value="TreeGrafter"/>
</dbReference>
<accession>A0A1F2PDB9</accession>
<dbReference type="InterPro" id="IPR003141">
    <property type="entry name" value="Pol/His_phosphatase_N"/>
</dbReference>
<dbReference type="InterPro" id="IPR004013">
    <property type="entry name" value="PHP_dom"/>
</dbReference>
<dbReference type="STRING" id="1838285.SCAL_000312"/>
<protein>
    <submittedName>
        <fullName evidence="2">Metal-dependent phosphoesterase</fullName>
    </submittedName>
</protein>
<gene>
    <name evidence="2" type="ORF">SCAL_000312</name>
</gene>
<sequence length="211" mass="23551">MRYDLHIHSKYSPDGRLEIEEIIEIALRQGLDGIAITDHNTIRGGTLAERLKVPDLEIICGCEFATDHGEVIGLFLTEEIDGSNRTEEVIDAIKDQGGIVIVPHPFDRFRKGIDPSRFRDRIDAIEAINARCVLDRFNREAAAFGRREEIATVGGSDAHAGFEIGCAWTSFEGDDLRRAITRSETRASGKRSCAIGHLLSFSVKLLKKIRY</sequence>
<evidence type="ECO:0000313" key="3">
    <source>
        <dbReference type="Proteomes" id="UP000186940"/>
    </source>
</evidence>
<comment type="caution">
    <text evidence="2">The sequence shown here is derived from an EMBL/GenBank/DDBJ whole genome shotgun (WGS) entry which is preliminary data.</text>
</comment>
<dbReference type="PANTHER" id="PTHR42924">
    <property type="entry name" value="EXONUCLEASE"/>
    <property type="match status" value="1"/>
</dbReference>
<dbReference type="CDD" id="cd07432">
    <property type="entry name" value="PHP_HisPPase"/>
    <property type="match status" value="1"/>
</dbReference>
<proteinExistence type="predicted"/>
<organism evidence="2 3">
    <name type="scientific">Candidatus Syntropharchaeum caldarium</name>
    <dbReference type="NCBI Taxonomy" id="1838285"/>
    <lineage>
        <taxon>Archaea</taxon>
        <taxon>Methanobacteriati</taxon>
        <taxon>Methanobacteriota</taxon>
        <taxon>Stenosarchaea group</taxon>
        <taxon>Methanomicrobia</taxon>
        <taxon>Methanosarcinales</taxon>
        <taxon>ANME-2 cluster</taxon>
        <taxon>Candidatus Syntropharchaeum</taxon>
    </lineage>
</organism>
<evidence type="ECO:0000259" key="1">
    <source>
        <dbReference type="SMART" id="SM00481"/>
    </source>
</evidence>